<keyword evidence="1 2" id="KW-0238">DNA-binding</keyword>
<dbReference type="InterPro" id="IPR016032">
    <property type="entry name" value="Sig_transdc_resp-reg_C-effctor"/>
</dbReference>
<evidence type="ECO:0000256" key="1">
    <source>
        <dbReference type="ARBA" id="ARBA00023125"/>
    </source>
</evidence>
<dbReference type="SUPFAM" id="SSF46894">
    <property type="entry name" value="C-terminal effector domain of the bipartite response regulators"/>
    <property type="match status" value="1"/>
</dbReference>
<evidence type="ECO:0000256" key="2">
    <source>
        <dbReference type="PROSITE-ProRule" id="PRU01091"/>
    </source>
</evidence>
<dbReference type="PROSITE" id="PS51755">
    <property type="entry name" value="OMPR_PHOB"/>
    <property type="match status" value="1"/>
</dbReference>
<feature type="domain" description="OmpR/PhoB-type" evidence="5">
    <location>
        <begin position="4"/>
        <end position="108"/>
    </location>
</feature>
<organism evidence="6 7">
    <name type="scientific">Serratia fonticola</name>
    <dbReference type="NCBI Taxonomy" id="47917"/>
    <lineage>
        <taxon>Bacteria</taxon>
        <taxon>Pseudomonadati</taxon>
        <taxon>Pseudomonadota</taxon>
        <taxon>Gammaproteobacteria</taxon>
        <taxon>Enterobacterales</taxon>
        <taxon>Yersiniaceae</taxon>
        <taxon>Serratia</taxon>
    </lineage>
</organism>
<keyword evidence="4" id="KW-1133">Transmembrane helix</keyword>
<keyword evidence="4" id="KW-0472">Membrane</keyword>
<dbReference type="GO" id="GO:0000160">
    <property type="term" value="P:phosphorelay signal transduction system"/>
    <property type="evidence" value="ECO:0007669"/>
    <property type="project" value="InterPro"/>
</dbReference>
<dbReference type="InterPro" id="IPR036388">
    <property type="entry name" value="WH-like_DNA-bd_sf"/>
</dbReference>
<comment type="caution">
    <text evidence="6">The sequence shown here is derived from an EMBL/GenBank/DDBJ whole genome shotgun (WGS) entry which is preliminary data.</text>
</comment>
<dbReference type="GO" id="GO:0006355">
    <property type="term" value="P:regulation of DNA-templated transcription"/>
    <property type="evidence" value="ECO:0007669"/>
    <property type="project" value="InterPro"/>
</dbReference>
<gene>
    <name evidence="6" type="ORF">H8J20_07790</name>
</gene>
<evidence type="ECO:0000256" key="4">
    <source>
        <dbReference type="SAM" id="Phobius"/>
    </source>
</evidence>
<evidence type="ECO:0000259" key="5">
    <source>
        <dbReference type="PROSITE" id="PS51755"/>
    </source>
</evidence>
<dbReference type="Pfam" id="PF00486">
    <property type="entry name" value="Trans_reg_C"/>
    <property type="match status" value="1"/>
</dbReference>
<evidence type="ECO:0000313" key="6">
    <source>
        <dbReference type="EMBL" id="MBC3212038.1"/>
    </source>
</evidence>
<dbReference type="RefSeq" id="WP_179252668.1">
    <property type="nucleotide sequence ID" value="NZ_JACBIV010000008.1"/>
</dbReference>
<feature type="transmembrane region" description="Helical" evidence="4">
    <location>
        <begin position="163"/>
        <end position="181"/>
    </location>
</feature>
<dbReference type="AlphaFoldDB" id="A0AAW3WM73"/>
<dbReference type="EMBL" id="JACNYO010000005">
    <property type="protein sequence ID" value="MBC3212038.1"/>
    <property type="molecule type" value="Genomic_DNA"/>
</dbReference>
<evidence type="ECO:0000313" key="7">
    <source>
        <dbReference type="Proteomes" id="UP000659084"/>
    </source>
</evidence>
<feature type="DNA-binding region" description="OmpR/PhoB-type" evidence="2">
    <location>
        <begin position="4"/>
        <end position="108"/>
    </location>
</feature>
<dbReference type="SMART" id="SM00862">
    <property type="entry name" value="Trans_reg_C"/>
    <property type="match status" value="1"/>
</dbReference>
<dbReference type="InterPro" id="IPR001867">
    <property type="entry name" value="OmpR/PhoB-type_DNA-bd"/>
</dbReference>
<accession>A0AAW3WM73</accession>
<dbReference type="Gene3D" id="1.10.10.10">
    <property type="entry name" value="Winged helix-like DNA-binding domain superfamily/Winged helix DNA-binding domain"/>
    <property type="match status" value="1"/>
</dbReference>
<dbReference type="GO" id="GO:0003677">
    <property type="term" value="F:DNA binding"/>
    <property type="evidence" value="ECO:0007669"/>
    <property type="project" value="UniProtKB-UniRule"/>
</dbReference>
<sequence>MNKIEKYKLSDMVFFFPEESVLIPITDHGTQVSLTSHACACLLLLLEGRGELVSQSEFFLHVWESKGLYVTPNTFYQTMSILRKALRTSGINENVVRTVSKQGIKYIGKIEVIVEESPSQHLDDERGDGAVATSAVPESDPPQNDMDVSESYSFVINSKHIKFIVFLTAWLFFIIFLSLFFRNLNVNGDFFSNYVKIGRINECLVYADASTSLSNRNYFSDYLVEKKFSCKKNQIAYLTKSLSRLKTSIVLCDDNVQKMSSCVTHHFIENNDGKTD</sequence>
<feature type="region of interest" description="Disordered" evidence="3">
    <location>
        <begin position="119"/>
        <end position="144"/>
    </location>
</feature>
<reference evidence="6" key="1">
    <citation type="submission" date="2020-08" db="EMBL/GenBank/DDBJ databases">
        <title>Food and environmental bacterial isolates.</title>
        <authorList>
            <person name="Richter L."/>
            <person name="Du Plessis E.M."/>
            <person name="Duvenage S."/>
            <person name="Allam M."/>
            <person name="Korsten L."/>
        </authorList>
    </citation>
    <scope>NUCLEOTIDE SEQUENCE</scope>
    <source>
        <strain evidence="6">UPMP2127</strain>
    </source>
</reference>
<evidence type="ECO:0000256" key="3">
    <source>
        <dbReference type="SAM" id="MobiDB-lite"/>
    </source>
</evidence>
<protein>
    <submittedName>
        <fullName evidence="6">Winged helix-turn-helix domain-containing protein</fullName>
    </submittedName>
</protein>
<proteinExistence type="predicted"/>
<keyword evidence="4" id="KW-0812">Transmembrane</keyword>
<name>A0AAW3WM73_SERFO</name>
<dbReference type="Proteomes" id="UP000659084">
    <property type="component" value="Unassembled WGS sequence"/>
</dbReference>